<evidence type="ECO:0000256" key="1">
    <source>
        <dbReference type="SAM" id="SignalP"/>
    </source>
</evidence>
<dbReference type="Proteomes" id="UP000190064">
    <property type="component" value="Unassembled WGS sequence"/>
</dbReference>
<dbReference type="AlphaFoldDB" id="A0A1T1HC82"/>
<protein>
    <recommendedName>
        <fullName evidence="4">DUF1318 domain-containing protein</fullName>
    </recommendedName>
</protein>
<keyword evidence="3" id="KW-1185">Reference proteome</keyword>
<reference evidence="2" key="1">
    <citation type="submission" date="2017-02" db="EMBL/GenBank/DDBJ databases">
        <title>Draft Genome Sequence of the Salt Water Bacterium Oceanospirillum linum ATCC 11336.</title>
        <authorList>
            <person name="Trachtenberg A.M."/>
            <person name="Carney J.G."/>
            <person name="Linnane J.D."/>
            <person name="Rheaume B.A."/>
            <person name="Pitts N.L."/>
            <person name="Mykles D.L."/>
            <person name="Maclea K.S."/>
        </authorList>
    </citation>
    <scope>NUCLEOTIDE SEQUENCE [LARGE SCALE GENOMIC DNA]</scope>
    <source>
        <strain evidence="2">ATCC 11336</strain>
    </source>
</reference>
<proteinExistence type="predicted"/>
<name>A0A1T1HC82_OCELI</name>
<dbReference type="STRING" id="966.BTA35_0209625"/>
<feature type="chain" id="PRO_5013069121" description="DUF1318 domain-containing protein" evidence="1">
    <location>
        <begin position="17"/>
        <end position="101"/>
    </location>
</feature>
<organism evidence="2 3">
    <name type="scientific">Oceanospirillum linum</name>
    <dbReference type="NCBI Taxonomy" id="966"/>
    <lineage>
        <taxon>Bacteria</taxon>
        <taxon>Pseudomonadati</taxon>
        <taxon>Pseudomonadota</taxon>
        <taxon>Gammaproteobacteria</taxon>
        <taxon>Oceanospirillales</taxon>
        <taxon>Oceanospirillaceae</taxon>
        <taxon>Oceanospirillum</taxon>
    </lineage>
</organism>
<feature type="signal peptide" evidence="1">
    <location>
        <begin position="1"/>
        <end position="16"/>
    </location>
</feature>
<evidence type="ECO:0008006" key="4">
    <source>
        <dbReference type="Google" id="ProtNLM"/>
    </source>
</evidence>
<accession>A0A1T1HC82</accession>
<comment type="caution">
    <text evidence="2">The sequence shown here is derived from an EMBL/GenBank/DDBJ whole genome shotgun (WGS) entry which is preliminary data.</text>
</comment>
<evidence type="ECO:0000313" key="2">
    <source>
        <dbReference type="EMBL" id="OOV87422.1"/>
    </source>
</evidence>
<gene>
    <name evidence="2" type="ORF">BTA35_0209625</name>
</gene>
<dbReference type="InterPro" id="IPR008309">
    <property type="entry name" value="YdbL"/>
</dbReference>
<sequence>MVTLLLILVMAGPAYALDLDAAKDNGWVGERYTGYLGVVKPEAGVKALVDEVNNKRVQVYKKLAAKNNISLQEVEKLAGKKVIEKTRPGNLIDLGNGWLKK</sequence>
<dbReference type="PIRSF" id="PIRSF025560">
    <property type="entry name" value="UCP025560"/>
    <property type="match status" value="1"/>
</dbReference>
<evidence type="ECO:0000313" key="3">
    <source>
        <dbReference type="Proteomes" id="UP000190064"/>
    </source>
</evidence>
<dbReference type="Pfam" id="PF07027">
    <property type="entry name" value="DUF1318"/>
    <property type="match status" value="1"/>
</dbReference>
<keyword evidence="1" id="KW-0732">Signal</keyword>
<dbReference type="EMBL" id="MTSD02000003">
    <property type="protein sequence ID" value="OOV87422.1"/>
    <property type="molecule type" value="Genomic_DNA"/>
</dbReference>